<reference evidence="3 4" key="1">
    <citation type="submission" date="2015-12" db="EMBL/GenBank/DDBJ databases">
        <title>Genome sequence of Corynebacterium AS 1.542.</title>
        <authorList>
            <person name="Yang J."/>
            <person name="Yang S."/>
        </authorList>
    </citation>
    <scope>NUCLEOTIDE SEQUENCE [LARGE SCALE GENOMIC DNA]</scope>
    <source>
        <strain evidence="3 4">AS 1.542</strain>
    </source>
</reference>
<dbReference type="EMBL" id="LOQT01000037">
    <property type="protein sequence ID" value="OKX76336.1"/>
    <property type="molecule type" value="Genomic_DNA"/>
</dbReference>
<dbReference type="AlphaFoldDB" id="A0AB36I7V5"/>
<comment type="caution">
    <text evidence="3">The sequence shown here is derived from an EMBL/GenBank/DDBJ whole genome shotgun (WGS) entry which is preliminary data.</text>
</comment>
<evidence type="ECO:0000313" key="4">
    <source>
        <dbReference type="Proteomes" id="UP000186091"/>
    </source>
</evidence>
<protein>
    <submittedName>
        <fullName evidence="3">ATP-dependent endonuclease</fullName>
    </submittedName>
</protein>
<evidence type="ECO:0000259" key="1">
    <source>
        <dbReference type="Pfam" id="PF13175"/>
    </source>
</evidence>
<dbReference type="SUPFAM" id="SSF52540">
    <property type="entry name" value="P-loop containing nucleoside triphosphate hydrolases"/>
    <property type="match status" value="1"/>
</dbReference>
<dbReference type="InterPro" id="IPR051396">
    <property type="entry name" value="Bact_Antivir_Def_Nuclease"/>
</dbReference>
<feature type="domain" description="OLD protein-like TOPRIM" evidence="2">
    <location>
        <begin position="486"/>
        <end position="553"/>
    </location>
</feature>
<keyword evidence="3" id="KW-0378">Hydrolase</keyword>
<proteinExistence type="predicted"/>
<keyword evidence="3" id="KW-0255">Endonuclease</keyword>
<feature type="domain" description="Endonuclease GajA/Old nuclease/RecF-like AAA" evidence="1">
    <location>
        <begin position="19"/>
        <end position="432"/>
    </location>
</feature>
<dbReference type="GO" id="GO:0004519">
    <property type="term" value="F:endonuclease activity"/>
    <property type="evidence" value="ECO:0007669"/>
    <property type="project" value="UniProtKB-KW"/>
</dbReference>
<dbReference type="InterPro" id="IPR027417">
    <property type="entry name" value="P-loop_NTPase"/>
</dbReference>
<evidence type="ECO:0000313" key="3">
    <source>
        <dbReference type="EMBL" id="OKX76336.1"/>
    </source>
</evidence>
<dbReference type="PANTHER" id="PTHR43581">
    <property type="entry name" value="ATP/GTP PHOSPHATASE"/>
    <property type="match status" value="1"/>
</dbReference>
<keyword evidence="3" id="KW-0540">Nuclease</keyword>
<accession>A0AB36I7V5</accession>
<evidence type="ECO:0000259" key="2">
    <source>
        <dbReference type="Pfam" id="PF20469"/>
    </source>
</evidence>
<dbReference type="Pfam" id="PF13175">
    <property type="entry name" value="AAA_15"/>
    <property type="match status" value="1"/>
</dbReference>
<organism evidence="3 4">
    <name type="scientific">Corynebacterium glutamicum</name>
    <name type="common">Brevibacterium saccharolyticum</name>
    <dbReference type="NCBI Taxonomy" id="1718"/>
    <lineage>
        <taxon>Bacteria</taxon>
        <taxon>Bacillati</taxon>
        <taxon>Actinomycetota</taxon>
        <taxon>Actinomycetes</taxon>
        <taxon>Mycobacteriales</taxon>
        <taxon>Corynebacteriaceae</taxon>
        <taxon>Corynebacterium</taxon>
    </lineage>
</organism>
<dbReference type="RefSeq" id="WP_006287198.1">
    <property type="nucleotide sequence ID" value="NZ_JAAOYN010000001.1"/>
</dbReference>
<dbReference type="Proteomes" id="UP000186091">
    <property type="component" value="Unassembled WGS sequence"/>
</dbReference>
<name>A0AB36I7V5_CORGT</name>
<dbReference type="Gene3D" id="3.40.50.300">
    <property type="entry name" value="P-loop containing nucleotide triphosphate hydrolases"/>
    <property type="match status" value="1"/>
</dbReference>
<dbReference type="Pfam" id="PF20469">
    <property type="entry name" value="OLD-like_TOPRIM"/>
    <property type="match status" value="1"/>
</dbReference>
<dbReference type="InterPro" id="IPR034139">
    <property type="entry name" value="TOPRIM_OLD"/>
</dbReference>
<dbReference type="PANTHER" id="PTHR43581:SF4">
    <property type="entry name" value="ATP_GTP PHOSPHATASE"/>
    <property type="match status" value="1"/>
</dbReference>
<dbReference type="InterPro" id="IPR041685">
    <property type="entry name" value="AAA_GajA/Old/RecF-like"/>
</dbReference>
<sequence length="719" mass="81257">MVESIHFRTRVELWQEQTMRVSAIYIDGYRRFKEQNIKFENEVTVLAGANNSGKTSLIDLLRVVLGGEGSLHAEDFSASDRYQWFMALVEAAIKGEEEFSDFVEHKNLLEKAPSIDVRLEVTYDPVADDIRQFADYLMDLDSAKSSFYFQFRFSVRVDRLIAACNDLYTDIEKTIADCGWTSASEINPGSSEFLVLQAKIDASLVDCSRPEVFFADENYTNILPMGTHKNLKHLFNFRAVKASRALDDINEDKSGGLNQRLIEVVKEDENWLQLLSQFPDQVVSAIHGLKIREATTDEALKSLNTVIESISSTNGSKQHDLFLDFHVTEDHAVQMIARAMQTRYLGEGVPLGEASQGLGYSNLIYLHLEAESFIRSTAQEENCYLVNLLVLEEPESHMHPQMQNAFIKHLLSRVREVGGLQVAVTTHSSEIVKSSGIEQLRVLKSEDDGCRIVDLRDFHTAEVARKSTETQRLFNFLYAINFSDLLFADKVIMYEGDTERMYIQALIRELPELSGLRSQYISYVQVGGAYAHVYKPLIVDELRLKTVIITDLDYDKASTISSVEDLKLLHSTNTTLNAFFKKKDSEADPANAKALTIGNLMEKVASTPGLAFIPGTELAAVAFQSEPEGYARTLEEAILAVQLGTDVWSSRTQEDWKNYRKISELKFSIPREPESPTIRQIVLSTSNQKTDFMYSLLLNSELLKTVPPYILSALRWLDS</sequence>
<gene>
    <name evidence="3" type="ORF">AUP69_15260</name>
</gene>
<dbReference type="CDD" id="cd01026">
    <property type="entry name" value="TOPRIM_OLD"/>
    <property type="match status" value="1"/>
</dbReference>